<dbReference type="Proteomes" id="UP000319931">
    <property type="component" value="Unassembled WGS sequence"/>
</dbReference>
<evidence type="ECO:0000313" key="1">
    <source>
        <dbReference type="EMBL" id="TPG52174.1"/>
    </source>
</evidence>
<organism evidence="1 2">
    <name type="scientific">Sphingomonas glacialis</name>
    <dbReference type="NCBI Taxonomy" id="658225"/>
    <lineage>
        <taxon>Bacteria</taxon>
        <taxon>Pseudomonadati</taxon>
        <taxon>Pseudomonadota</taxon>
        <taxon>Alphaproteobacteria</taxon>
        <taxon>Sphingomonadales</taxon>
        <taxon>Sphingomonadaceae</taxon>
        <taxon>Sphingomonas</taxon>
    </lineage>
</organism>
<dbReference type="AlphaFoldDB" id="A0A502FRV3"/>
<dbReference type="EMBL" id="RCZC01000004">
    <property type="protein sequence ID" value="TPG52174.1"/>
    <property type="molecule type" value="Genomic_DNA"/>
</dbReference>
<keyword evidence="2" id="KW-1185">Reference proteome</keyword>
<name>A0A502FRV3_9SPHN</name>
<dbReference type="RefSeq" id="WP_140851244.1">
    <property type="nucleotide sequence ID" value="NZ_RCZC01000004.1"/>
</dbReference>
<gene>
    <name evidence="1" type="ORF">EAH76_15845</name>
</gene>
<accession>A0A502FRV3</accession>
<dbReference type="OrthoDB" id="7596121at2"/>
<sequence length="223" mass="23770">MRRRCFIVPGRIAVPDGEQHTGPRYDGPVAEALAKLLPVLGCGEEAAAIAFDDLARRECADEAAALRTIAAEERLHDALIEGISRRLPEAAPPLGLLATSRHFHMSLGGDGATLHLARIAALDAAVCTILGALLCAGGPLSTLRHAAPVLQQIRRDEVGHVRIARAMVARRGADAGLRDAAATTRETLAQIMTPMGDALEVLAVDPMALDRRIRRLPDGLLKW</sequence>
<protein>
    <submittedName>
        <fullName evidence="1">3-oxoacyl-ACP synthase</fullName>
    </submittedName>
</protein>
<reference evidence="1 2" key="1">
    <citation type="journal article" date="2019" name="Environ. Microbiol.">
        <title>Species interactions and distinct microbial communities in high Arctic permafrost affected cryosols are associated with the CH4 and CO2 gas fluxes.</title>
        <authorList>
            <person name="Altshuler I."/>
            <person name="Hamel J."/>
            <person name="Turney S."/>
            <person name="Magnuson E."/>
            <person name="Levesque R."/>
            <person name="Greer C."/>
            <person name="Whyte L.G."/>
        </authorList>
    </citation>
    <scope>NUCLEOTIDE SEQUENCE [LARGE SCALE GENOMIC DNA]</scope>
    <source>
        <strain evidence="1 2">E6.1</strain>
    </source>
</reference>
<comment type="caution">
    <text evidence="1">The sequence shown here is derived from an EMBL/GenBank/DDBJ whole genome shotgun (WGS) entry which is preliminary data.</text>
</comment>
<evidence type="ECO:0000313" key="2">
    <source>
        <dbReference type="Proteomes" id="UP000319931"/>
    </source>
</evidence>
<proteinExistence type="predicted"/>